<evidence type="ECO:0000313" key="2">
    <source>
        <dbReference type="Proteomes" id="UP001527202"/>
    </source>
</evidence>
<protein>
    <submittedName>
        <fullName evidence="1">Uncharacterized protein</fullName>
    </submittedName>
</protein>
<keyword evidence="2" id="KW-1185">Reference proteome</keyword>
<organism evidence="1 2">
    <name type="scientific">Paenibacillus chitinolyticus</name>
    <dbReference type="NCBI Taxonomy" id="79263"/>
    <lineage>
        <taxon>Bacteria</taxon>
        <taxon>Bacillati</taxon>
        <taxon>Bacillota</taxon>
        <taxon>Bacilli</taxon>
        <taxon>Bacillales</taxon>
        <taxon>Paenibacillaceae</taxon>
        <taxon>Paenibacillus</taxon>
    </lineage>
</organism>
<gene>
    <name evidence="1" type="ORF">M5X16_22550</name>
</gene>
<accession>A0ABT4FJ39</accession>
<sequence>MYVKIAAHMEEPHNLVKLQELLQLHAGPLEVALFYERTQRLLALSGQYRVKPSPELFRSIEQLMGKDCVKVK</sequence>
<proteinExistence type="predicted"/>
<dbReference type="Proteomes" id="UP001527202">
    <property type="component" value="Unassembled WGS sequence"/>
</dbReference>
<comment type="caution">
    <text evidence="1">The sequence shown here is derived from an EMBL/GenBank/DDBJ whole genome shotgun (WGS) entry which is preliminary data.</text>
</comment>
<dbReference type="RefSeq" id="WP_268630447.1">
    <property type="nucleotide sequence ID" value="NZ_JAMDMJ010000032.1"/>
</dbReference>
<dbReference type="EMBL" id="JAMDMJ010000032">
    <property type="protein sequence ID" value="MCY9598535.1"/>
    <property type="molecule type" value="Genomic_DNA"/>
</dbReference>
<name>A0ABT4FJ39_9BACL</name>
<evidence type="ECO:0000313" key="1">
    <source>
        <dbReference type="EMBL" id="MCY9598535.1"/>
    </source>
</evidence>
<reference evidence="1 2" key="1">
    <citation type="submission" date="2022-05" db="EMBL/GenBank/DDBJ databases">
        <title>Genome Sequencing of Bee-Associated Microbes.</title>
        <authorList>
            <person name="Dunlap C."/>
        </authorList>
    </citation>
    <scope>NUCLEOTIDE SEQUENCE [LARGE SCALE GENOMIC DNA]</scope>
    <source>
        <strain evidence="1 2">NRRL B-23120</strain>
    </source>
</reference>